<gene>
    <name evidence="1" type="ORF">Z518_02691</name>
</gene>
<dbReference type="STRING" id="1442369.A0A0D2IXI3"/>
<dbReference type="RefSeq" id="XP_013275172.1">
    <property type="nucleotide sequence ID" value="XM_013419718.1"/>
</dbReference>
<dbReference type="AlphaFoldDB" id="A0A0D2IXI3"/>
<accession>A0A0D2IXI3</accession>
<dbReference type="PANTHER" id="PTHR28037:SF1">
    <property type="entry name" value="ALCOHOL O-ACETYLTRANSFERASE 1-RELATED"/>
    <property type="match status" value="1"/>
</dbReference>
<evidence type="ECO:0000313" key="1">
    <source>
        <dbReference type="EMBL" id="KIX08036.1"/>
    </source>
</evidence>
<evidence type="ECO:0000313" key="2">
    <source>
        <dbReference type="Proteomes" id="UP000053617"/>
    </source>
</evidence>
<dbReference type="SUPFAM" id="SSF52777">
    <property type="entry name" value="CoA-dependent acyltransferases"/>
    <property type="match status" value="1"/>
</dbReference>
<sequence>MDIEKFERLRPLGRLEQYSTARHDLRFYLHVAITASYMLTLPTTTSTPTDPQPGVLRTYIYQACARAIGKHPILSAIPVGENTQSPQFARLPEIDLEKCVLFQERQPSTPAPDRDRDVELDELLTIQHNTPFEPPDPFWRLCILTNLNPTSNDRYRFTAAFVFHHALGDGTSGMVFHRTFHEALSQVLTTSSSSAAYKDLSTTLKVQSPTTPLLPNVESIHAMPVTIFHLLSILFREKIWSPPRDPGLWTGSKILTPLVNNVRHFAFSRSETTAFKDLCRANGTTITAALQTLVAGALFSSLPDNWTKLECRGALSARRWLADAHIDDDSMGVWIQDLNERYLRDEFQTDQIAKTLCLLPWNEARRSRRTMEQTLALKGQNAGPNLLKYVDDFQKELFLSKVGKERGSSYEVSNLGVFKSKSSPKGEEVQRTDKGEGRAEAEVGRMIFTQSANVTGSAFEVSVVTGQDGCLVLGVSWQKDVVEDTLIEKVIDAVKMEVRRLETAAASRSTD</sequence>
<dbReference type="GO" id="GO:0008080">
    <property type="term" value="F:N-acetyltransferase activity"/>
    <property type="evidence" value="ECO:0007669"/>
    <property type="project" value="TreeGrafter"/>
</dbReference>
<dbReference type="Gene3D" id="3.30.559.10">
    <property type="entry name" value="Chloramphenicol acetyltransferase-like domain"/>
    <property type="match status" value="1"/>
</dbReference>
<protein>
    <recommendedName>
        <fullName evidence="3">Alcohol acetyltransferase</fullName>
    </recommendedName>
</protein>
<dbReference type="PANTHER" id="PTHR28037">
    <property type="entry name" value="ALCOHOL O-ACETYLTRANSFERASE 1-RELATED"/>
    <property type="match status" value="1"/>
</dbReference>
<name>A0A0D2IXI3_9EURO</name>
<dbReference type="Proteomes" id="UP000053617">
    <property type="component" value="Unassembled WGS sequence"/>
</dbReference>
<keyword evidence="2" id="KW-1185">Reference proteome</keyword>
<dbReference type="InterPro" id="IPR052058">
    <property type="entry name" value="Alcohol_O-acetyltransferase"/>
</dbReference>
<reference evidence="1 2" key="1">
    <citation type="submission" date="2015-01" db="EMBL/GenBank/DDBJ databases">
        <title>The Genome Sequence of Rhinocladiella mackenzie CBS 650.93.</title>
        <authorList>
            <consortium name="The Broad Institute Genomics Platform"/>
            <person name="Cuomo C."/>
            <person name="de Hoog S."/>
            <person name="Gorbushina A."/>
            <person name="Stielow B."/>
            <person name="Teixiera M."/>
            <person name="Abouelleil A."/>
            <person name="Chapman S.B."/>
            <person name="Priest M."/>
            <person name="Young S.K."/>
            <person name="Wortman J."/>
            <person name="Nusbaum C."/>
            <person name="Birren B."/>
        </authorList>
    </citation>
    <scope>NUCLEOTIDE SEQUENCE [LARGE SCALE GENOMIC DNA]</scope>
    <source>
        <strain evidence="1 2">CBS 650.93</strain>
    </source>
</reference>
<dbReference type="InterPro" id="IPR023213">
    <property type="entry name" value="CAT-like_dom_sf"/>
</dbReference>
<dbReference type="InterPro" id="IPR010828">
    <property type="entry name" value="Atf2/Sli1-like"/>
</dbReference>
<dbReference type="OrthoDB" id="2150604at2759"/>
<dbReference type="Pfam" id="PF07247">
    <property type="entry name" value="AATase"/>
    <property type="match status" value="1"/>
</dbReference>
<dbReference type="GeneID" id="25290762"/>
<dbReference type="EMBL" id="KN847476">
    <property type="protein sequence ID" value="KIX08036.1"/>
    <property type="molecule type" value="Genomic_DNA"/>
</dbReference>
<evidence type="ECO:0008006" key="3">
    <source>
        <dbReference type="Google" id="ProtNLM"/>
    </source>
</evidence>
<proteinExistence type="predicted"/>
<dbReference type="HOGENOM" id="CLU_024469_1_1_1"/>
<organism evidence="1 2">
    <name type="scientific">Rhinocladiella mackenziei CBS 650.93</name>
    <dbReference type="NCBI Taxonomy" id="1442369"/>
    <lineage>
        <taxon>Eukaryota</taxon>
        <taxon>Fungi</taxon>
        <taxon>Dikarya</taxon>
        <taxon>Ascomycota</taxon>
        <taxon>Pezizomycotina</taxon>
        <taxon>Eurotiomycetes</taxon>
        <taxon>Chaetothyriomycetidae</taxon>
        <taxon>Chaetothyriales</taxon>
        <taxon>Herpotrichiellaceae</taxon>
        <taxon>Rhinocladiella</taxon>
    </lineage>
</organism>